<keyword evidence="2" id="KW-0812">Transmembrane</keyword>
<name>A0ABD5WFR1_9EURY</name>
<reference evidence="3 4" key="1">
    <citation type="journal article" date="2019" name="Int. J. Syst. Evol. Microbiol.">
        <title>The Global Catalogue of Microorganisms (GCM) 10K type strain sequencing project: providing services to taxonomists for standard genome sequencing and annotation.</title>
        <authorList>
            <consortium name="The Broad Institute Genomics Platform"/>
            <consortium name="The Broad Institute Genome Sequencing Center for Infectious Disease"/>
            <person name="Wu L."/>
            <person name="Ma J."/>
        </authorList>
    </citation>
    <scope>NUCLEOTIDE SEQUENCE [LARGE SCALE GENOMIC DNA]</scope>
    <source>
        <strain evidence="3 4">DT31</strain>
    </source>
</reference>
<sequence length="907" mass="93837">MNRRRLLRVAVVVSVFVVVAQAALVGAVAGTASAAPGLVGVPDSNVDVDLAGDSPIDVTTGDVEGAVSTSRFASTTHVTVTSGDRVDDSGGVSFGGAEDVVLVIRDDTNHGSREVTVDADLIRAVVGHIPSTVTGVHSSGETWVRQVDAGDGAVRFEVPKFSTNQVTFEGEFHASGTFSNGSSLTWGLTDLDAASEVTVNATGSSSVEWDNETASLVDGESTSVAFAGNAPLTGPSSNGLPTATITAPEGHSETDPGKDDIDSGYTAEIPYDGDTVGGLSINVATVDGVATPDHYTVRVEGQTIDSDWDPYNERSTSWGGLSIPVSGDSVTIEIDSDNQGEYDWYFDADGITVSFDGGASGVVLDASDGTSVGFGTINPGTSQSLEFPVTTDATQISLSQFEATELDVTVNAKETTAGSIDPSVELNDCTTAYDGTIPDGQTETLSLNADCLNEGTNRLNVTTGDGALSADAPESQVDLDITHDAVSVHEISVDDTRWRYAYNDSKTWASDRRDAIHTATLPSRVVAVDSVEIATDDGIWQETTDYTLTDGTLAVTVGDVSAGTKTEVRVTASKIVVSNGAITVTDPSTPDEALDSRFRIDSWTDDSYIAVGGTADGARIHYTYNESWDARAVSEVTAAGDQRLHLPGASAAESARVASLPIEAELDTGDARFHVADSSTRPTIEVRPGAAEGDEVTFRWLTPPSSGAVIEARGTTLDSDGSNPAILVDDDSEETIDFSAEGSSANSSTMSGGFWDQGGQQVVQTARDGGPLTAVLVFALVGLVVVGVVVLRDRAPGVLDRAPTDQPYLLGGVAVVLVIGLELLRPGTLSIPIRNAVDSALPLVFVLGTVIAAAAAAFALNRWRKNGLSLPVVGGSSDSPSGSTGSSTSASDGSRTDDEGTVVNIYE</sequence>
<comment type="caution">
    <text evidence="3">The sequence shown here is derived from an EMBL/GenBank/DDBJ whole genome shotgun (WGS) entry which is preliminary data.</text>
</comment>
<feature type="transmembrane region" description="Helical" evidence="2">
    <location>
        <begin position="840"/>
        <end position="860"/>
    </location>
</feature>
<dbReference type="RefSeq" id="WP_390210780.1">
    <property type="nucleotide sequence ID" value="NZ_JBHTAH010000012.1"/>
</dbReference>
<feature type="region of interest" description="Disordered" evidence="1">
    <location>
        <begin position="874"/>
        <end position="907"/>
    </location>
</feature>
<feature type="region of interest" description="Disordered" evidence="1">
    <location>
        <begin position="231"/>
        <end position="263"/>
    </location>
</feature>
<evidence type="ECO:0000256" key="1">
    <source>
        <dbReference type="SAM" id="MobiDB-lite"/>
    </source>
</evidence>
<feature type="compositionally biased region" description="Low complexity" evidence="1">
    <location>
        <begin position="874"/>
        <end position="893"/>
    </location>
</feature>
<dbReference type="Proteomes" id="UP001596461">
    <property type="component" value="Unassembled WGS sequence"/>
</dbReference>
<gene>
    <name evidence="3" type="ORF">ACFQL9_13070</name>
</gene>
<feature type="transmembrane region" description="Helical" evidence="2">
    <location>
        <begin position="807"/>
        <end position="828"/>
    </location>
</feature>
<organism evidence="3 4">
    <name type="scientific">Halobaculum lipolyticum</name>
    <dbReference type="NCBI Taxonomy" id="3032001"/>
    <lineage>
        <taxon>Archaea</taxon>
        <taxon>Methanobacteriati</taxon>
        <taxon>Methanobacteriota</taxon>
        <taxon>Stenosarchaea group</taxon>
        <taxon>Halobacteria</taxon>
        <taxon>Halobacteriales</taxon>
        <taxon>Haloferacaceae</taxon>
        <taxon>Halobaculum</taxon>
    </lineage>
</organism>
<keyword evidence="2" id="KW-1133">Transmembrane helix</keyword>
<feature type="compositionally biased region" description="Polar residues" evidence="1">
    <location>
        <begin position="234"/>
        <end position="245"/>
    </location>
</feature>
<keyword evidence="2" id="KW-0472">Membrane</keyword>
<protein>
    <submittedName>
        <fullName evidence="3">Uncharacterized protein</fullName>
    </submittedName>
</protein>
<keyword evidence="4" id="KW-1185">Reference proteome</keyword>
<proteinExistence type="predicted"/>
<evidence type="ECO:0000313" key="4">
    <source>
        <dbReference type="Proteomes" id="UP001596461"/>
    </source>
</evidence>
<feature type="transmembrane region" description="Helical" evidence="2">
    <location>
        <begin position="772"/>
        <end position="791"/>
    </location>
</feature>
<evidence type="ECO:0000256" key="2">
    <source>
        <dbReference type="SAM" id="Phobius"/>
    </source>
</evidence>
<dbReference type="EMBL" id="JBHTAH010000012">
    <property type="protein sequence ID" value="MFC7070578.1"/>
    <property type="molecule type" value="Genomic_DNA"/>
</dbReference>
<accession>A0ABD5WFR1</accession>
<dbReference type="AlphaFoldDB" id="A0ABD5WFR1"/>
<feature type="compositionally biased region" description="Basic and acidic residues" evidence="1">
    <location>
        <begin position="250"/>
        <end position="261"/>
    </location>
</feature>
<evidence type="ECO:0000313" key="3">
    <source>
        <dbReference type="EMBL" id="MFC7070578.1"/>
    </source>
</evidence>